<keyword evidence="7" id="KW-1185">Reference proteome</keyword>
<accession>A0A1B1AMQ8</accession>
<dbReference type="HAMAP" id="MF_00374">
    <property type="entry name" value="Ribosomal_uL29"/>
    <property type="match status" value="1"/>
</dbReference>
<dbReference type="EMBL" id="CP013244">
    <property type="protein sequence ID" value="ANP47815.1"/>
    <property type="molecule type" value="Genomic_DNA"/>
</dbReference>
<dbReference type="Proteomes" id="UP000092498">
    <property type="component" value="Chromosome"/>
</dbReference>
<evidence type="ECO:0000256" key="2">
    <source>
        <dbReference type="ARBA" id="ARBA00022980"/>
    </source>
</evidence>
<dbReference type="PANTHER" id="PTHR10916">
    <property type="entry name" value="60S RIBOSOMAL PROTEIN L35/50S RIBOSOMAL PROTEIN L29"/>
    <property type="match status" value="1"/>
</dbReference>
<dbReference type="InterPro" id="IPR036049">
    <property type="entry name" value="Ribosomal_uL29_sf"/>
</dbReference>
<dbReference type="GO" id="GO:0003735">
    <property type="term" value="F:structural constituent of ribosome"/>
    <property type="evidence" value="ECO:0007669"/>
    <property type="project" value="InterPro"/>
</dbReference>
<dbReference type="Pfam" id="PF00831">
    <property type="entry name" value="Ribosomal_L29"/>
    <property type="match status" value="1"/>
</dbReference>
<dbReference type="SUPFAM" id="SSF46561">
    <property type="entry name" value="Ribosomal protein L29 (L29p)"/>
    <property type="match status" value="1"/>
</dbReference>
<dbReference type="CDD" id="cd00427">
    <property type="entry name" value="Ribosomal_L29_HIP"/>
    <property type="match status" value="1"/>
</dbReference>
<dbReference type="InterPro" id="IPR050063">
    <property type="entry name" value="Ribosomal_protein_uL29"/>
</dbReference>
<dbReference type="KEGG" id="cbot:ATE48_18890"/>
<keyword evidence="2 5" id="KW-0689">Ribosomal protein</keyword>
<dbReference type="GO" id="GO:0006412">
    <property type="term" value="P:translation"/>
    <property type="evidence" value="ECO:0007669"/>
    <property type="project" value="UniProtKB-UniRule"/>
</dbReference>
<dbReference type="InterPro" id="IPR001854">
    <property type="entry name" value="Ribosomal_uL29"/>
</dbReference>
<evidence type="ECO:0000256" key="5">
    <source>
        <dbReference type="HAMAP-Rule" id="MF_00374"/>
    </source>
</evidence>
<dbReference type="InParanoid" id="A0A1B1AMQ8"/>
<dbReference type="NCBIfam" id="TIGR00012">
    <property type="entry name" value="L29"/>
    <property type="match status" value="1"/>
</dbReference>
<sequence length="69" mass="7886">MASQDVKSVREKDAAALKDELSSLKKEQFNLRFQQATGQLEKSSRIREVRRAIARTKTVLREKSPKAKV</sequence>
<dbReference type="Gene3D" id="6.10.140.1970">
    <property type="match status" value="1"/>
</dbReference>
<protein>
    <recommendedName>
        <fullName evidence="4 5">Large ribosomal subunit protein uL29</fullName>
    </recommendedName>
</protein>
<gene>
    <name evidence="5" type="primary">rpmC</name>
    <name evidence="6" type="ORF">ATE48_18890</name>
</gene>
<dbReference type="FunCoup" id="A0A1B1AMQ8">
    <property type="interactions" value="414"/>
</dbReference>
<proteinExistence type="inferred from homology"/>
<dbReference type="STRING" id="1759059.ATE48_18890"/>
<evidence type="ECO:0000256" key="1">
    <source>
        <dbReference type="ARBA" id="ARBA00009254"/>
    </source>
</evidence>
<comment type="similarity">
    <text evidence="1 5">Belongs to the universal ribosomal protein uL29 family.</text>
</comment>
<organism evidence="6 7">
    <name type="scientific">Candidatus Viadribacter manganicus</name>
    <dbReference type="NCBI Taxonomy" id="1759059"/>
    <lineage>
        <taxon>Bacteria</taxon>
        <taxon>Pseudomonadati</taxon>
        <taxon>Pseudomonadota</taxon>
        <taxon>Alphaproteobacteria</taxon>
        <taxon>Hyphomonadales</taxon>
        <taxon>Hyphomonadaceae</taxon>
        <taxon>Candidatus Viadribacter</taxon>
    </lineage>
</organism>
<dbReference type="GO" id="GO:0022625">
    <property type="term" value="C:cytosolic large ribosomal subunit"/>
    <property type="evidence" value="ECO:0007669"/>
    <property type="project" value="TreeGrafter"/>
</dbReference>
<name>A0A1B1AMQ8_9PROT</name>
<dbReference type="RefSeq" id="WP_066774293.1">
    <property type="nucleotide sequence ID" value="NZ_CP013244.1"/>
</dbReference>
<evidence type="ECO:0000256" key="3">
    <source>
        <dbReference type="ARBA" id="ARBA00023274"/>
    </source>
</evidence>
<evidence type="ECO:0000313" key="6">
    <source>
        <dbReference type="EMBL" id="ANP47815.1"/>
    </source>
</evidence>
<reference evidence="6 7" key="1">
    <citation type="submission" date="2015-11" db="EMBL/GenBank/DDBJ databases">
        <title>Whole-Genome Sequence of Candidatus Oderbacter manganicum from the National Park Lower Oder Valley, Germany.</title>
        <authorList>
            <person name="Braun B."/>
            <person name="Liere K."/>
            <person name="Szewzyk U."/>
        </authorList>
    </citation>
    <scope>NUCLEOTIDE SEQUENCE [LARGE SCALE GENOMIC DNA]</scope>
    <source>
        <strain evidence="6 7">OTSz_A_272</strain>
    </source>
</reference>
<evidence type="ECO:0000313" key="7">
    <source>
        <dbReference type="Proteomes" id="UP000092498"/>
    </source>
</evidence>
<evidence type="ECO:0000256" key="4">
    <source>
        <dbReference type="ARBA" id="ARBA00035204"/>
    </source>
</evidence>
<dbReference type="PANTHER" id="PTHR10916:SF0">
    <property type="entry name" value="LARGE RIBOSOMAL SUBUNIT PROTEIN UL29C"/>
    <property type="match status" value="1"/>
</dbReference>
<dbReference type="OrthoDB" id="9815192at2"/>
<dbReference type="AlphaFoldDB" id="A0A1B1AMQ8"/>
<keyword evidence="3 5" id="KW-0687">Ribonucleoprotein</keyword>